<feature type="region of interest" description="Disordered" evidence="2">
    <location>
        <begin position="274"/>
        <end position="318"/>
    </location>
</feature>
<dbReference type="GO" id="GO:0051301">
    <property type="term" value="P:cell division"/>
    <property type="evidence" value="ECO:0007669"/>
    <property type="project" value="UniProtKB-KW"/>
</dbReference>
<dbReference type="RefSeq" id="WP_182605651.1">
    <property type="nucleotide sequence ID" value="NZ_VKHT01000152.1"/>
</dbReference>
<organism evidence="3 4">
    <name type="scientific">Streptomyces alkaliphilus</name>
    <dbReference type="NCBI Taxonomy" id="1472722"/>
    <lineage>
        <taxon>Bacteria</taxon>
        <taxon>Bacillati</taxon>
        <taxon>Actinomycetota</taxon>
        <taxon>Actinomycetes</taxon>
        <taxon>Kitasatosporales</taxon>
        <taxon>Streptomycetaceae</taxon>
        <taxon>Streptomyces</taxon>
    </lineage>
</organism>
<evidence type="ECO:0000256" key="1">
    <source>
        <dbReference type="SAM" id="Coils"/>
    </source>
</evidence>
<keyword evidence="3" id="KW-0131">Cell cycle</keyword>
<reference evidence="4" key="1">
    <citation type="submission" date="2019-10" db="EMBL/GenBank/DDBJ databases">
        <title>Streptomyces sp. nov., a novel actinobacterium isolated from alkaline environment.</title>
        <authorList>
            <person name="Golinska P."/>
        </authorList>
    </citation>
    <scope>NUCLEOTIDE SEQUENCE [LARGE SCALE GENOMIC DNA]</scope>
    <source>
        <strain evidence="4">DSM 42118</strain>
    </source>
</reference>
<gene>
    <name evidence="3" type="ORF">FNQ90_07600</name>
</gene>
<dbReference type="PANTHER" id="PTHR38010">
    <property type="entry name" value="SLR0848 PROTEIN"/>
    <property type="match status" value="1"/>
</dbReference>
<feature type="coiled-coil region" evidence="1">
    <location>
        <begin position="90"/>
        <end position="121"/>
    </location>
</feature>
<keyword evidence="3" id="KW-0132">Cell division</keyword>
<accession>A0A7W3TCH6</accession>
<evidence type="ECO:0000256" key="2">
    <source>
        <dbReference type="SAM" id="MobiDB-lite"/>
    </source>
</evidence>
<keyword evidence="1" id="KW-0175">Coiled coil</keyword>
<evidence type="ECO:0000313" key="4">
    <source>
        <dbReference type="Proteomes" id="UP000538929"/>
    </source>
</evidence>
<dbReference type="EMBL" id="VKHT01000152">
    <property type="protein sequence ID" value="MBB0243975.1"/>
    <property type="molecule type" value="Genomic_DNA"/>
</dbReference>
<dbReference type="CDD" id="cd06503">
    <property type="entry name" value="ATP-synt_Fo_b"/>
    <property type="match status" value="1"/>
</dbReference>
<keyword evidence="4" id="KW-1185">Reference proteome</keyword>
<sequence length="340" mass="35644">MDVHQKLDEIVASVGNAKAMPMSASCVINRGELLARLEELRGALPGSLAEASRVLGGREEVVADAHREAQRIVEAARAERGSLVENTHIAREARAEADRILAEARREAAEIRAEADDYVDSKLANFEVVLGKTIDSVGRGREKLLGAGRDGDPELLLERADTYVEDQFAAIETVLRKTLEAVGRGRNKLTGHRPIDELAEHMAAGEGRPPEVHPLDLAMAGAAGVPSADPPADGSAGWTTGAAYPAHDTGWGPGGDPHQPVAAPTGGAWTGAGGYSDHPGEAYGTHPGAPAGYPDHTGHEGGGQPGHGHPTHAGAGHEAAGFFDTGFIDPEQLRRYEQGR</sequence>
<dbReference type="PANTHER" id="PTHR38010:SF1">
    <property type="entry name" value="SLR0848 PROTEIN"/>
    <property type="match status" value="1"/>
</dbReference>
<dbReference type="AlphaFoldDB" id="A0A7W3TCH6"/>
<dbReference type="Proteomes" id="UP000538929">
    <property type="component" value="Unassembled WGS sequence"/>
</dbReference>
<feature type="compositionally biased region" description="Low complexity" evidence="2">
    <location>
        <begin position="307"/>
        <end position="318"/>
    </location>
</feature>
<evidence type="ECO:0000313" key="3">
    <source>
        <dbReference type="EMBL" id="MBB0243975.1"/>
    </source>
</evidence>
<proteinExistence type="predicted"/>
<comment type="caution">
    <text evidence="3">The sequence shown here is derived from an EMBL/GenBank/DDBJ whole genome shotgun (WGS) entry which is preliminary data.</text>
</comment>
<name>A0A7W3TCH6_9ACTN</name>
<protein>
    <submittedName>
        <fullName evidence="3">Cell division initiation protein</fullName>
    </submittedName>
</protein>